<dbReference type="PROSITE" id="PS51257">
    <property type="entry name" value="PROKAR_LIPOPROTEIN"/>
    <property type="match status" value="1"/>
</dbReference>
<feature type="chain" id="PRO_5022104313" description="Ig-like domain-containing protein" evidence="1">
    <location>
        <begin position="22"/>
        <end position="143"/>
    </location>
</feature>
<dbReference type="AlphaFoldDB" id="A0A540WKN7"/>
<reference evidence="2 3" key="1">
    <citation type="submission" date="2019-06" db="EMBL/GenBank/DDBJ databases">
        <authorList>
            <person name="Livingstone P."/>
            <person name="Whitworth D."/>
        </authorList>
    </citation>
    <scope>NUCLEOTIDE SEQUENCE [LARGE SCALE GENOMIC DNA]</scope>
    <source>
        <strain evidence="2 3">AM401</strain>
    </source>
</reference>
<comment type="caution">
    <text evidence="2">The sequence shown here is derived from an EMBL/GenBank/DDBJ whole genome shotgun (WGS) entry which is preliminary data.</text>
</comment>
<dbReference type="OrthoDB" id="9997210at2"/>
<sequence>MKVSPSVHLPLVLAAALLSVACGGALEEGPDEVEETAIAQGEQALAPLASSISLCTPQGATSPTAFPSFRCLGNASGGTPPYSYSWTGLTHSLVTSWTTNTASSRVSGLCDPDVTARVEFTVTDSLGATASATRSFFCFVVVP</sequence>
<name>A0A540WKN7_9BACT</name>
<evidence type="ECO:0000313" key="3">
    <source>
        <dbReference type="Proteomes" id="UP000315369"/>
    </source>
</evidence>
<proteinExistence type="predicted"/>
<organism evidence="2 3">
    <name type="scientific">Myxococcus llanfairpwllgwyngyllgogerychwyrndrobwllllantysiliogogogochensis</name>
    <dbReference type="NCBI Taxonomy" id="2590453"/>
    <lineage>
        <taxon>Bacteria</taxon>
        <taxon>Pseudomonadati</taxon>
        <taxon>Myxococcota</taxon>
        <taxon>Myxococcia</taxon>
        <taxon>Myxococcales</taxon>
        <taxon>Cystobacterineae</taxon>
        <taxon>Myxococcaceae</taxon>
        <taxon>Myxococcus</taxon>
    </lineage>
</organism>
<keyword evidence="1" id="KW-0732">Signal</keyword>
<keyword evidence="3" id="KW-1185">Reference proteome</keyword>
<dbReference type="Proteomes" id="UP000315369">
    <property type="component" value="Unassembled WGS sequence"/>
</dbReference>
<evidence type="ECO:0000256" key="1">
    <source>
        <dbReference type="SAM" id="SignalP"/>
    </source>
</evidence>
<dbReference type="EMBL" id="VIFM01000330">
    <property type="protein sequence ID" value="TQF09575.1"/>
    <property type="molecule type" value="Genomic_DNA"/>
</dbReference>
<protein>
    <recommendedName>
        <fullName evidence="4">Ig-like domain-containing protein</fullName>
    </recommendedName>
</protein>
<evidence type="ECO:0000313" key="2">
    <source>
        <dbReference type="EMBL" id="TQF09575.1"/>
    </source>
</evidence>
<gene>
    <name evidence="2" type="ORF">FJV41_43865</name>
</gene>
<feature type="signal peptide" evidence="1">
    <location>
        <begin position="1"/>
        <end position="21"/>
    </location>
</feature>
<evidence type="ECO:0008006" key="4">
    <source>
        <dbReference type="Google" id="ProtNLM"/>
    </source>
</evidence>
<dbReference type="RefSeq" id="WP_141648595.1">
    <property type="nucleotide sequence ID" value="NZ_VIFM01000330.1"/>
</dbReference>
<accession>A0A540WKN7</accession>